<dbReference type="EMBL" id="CP084166">
    <property type="protein sequence ID" value="UJG39596.1"/>
    <property type="molecule type" value="Genomic_DNA"/>
</dbReference>
<accession>A0A9Y1FK45</accession>
<gene>
    <name evidence="1" type="ORF">K9W45_06920</name>
</gene>
<organism evidence="1">
    <name type="scientific">Candidatus Heimdallarchaeum aukensis</name>
    <dbReference type="NCBI Taxonomy" id="2876573"/>
    <lineage>
        <taxon>Archaea</taxon>
        <taxon>Promethearchaeati</taxon>
        <taxon>Candidatus Heimdallarchaeota</taxon>
        <taxon>Candidatus Heimdallarchaeia (ex Rinke et al. 2021) (nom. nud.)</taxon>
        <taxon>Candidatus Heimdallarchaeales</taxon>
        <taxon>Candidatus Heimdallarchaeaceae</taxon>
        <taxon>Candidatus Heimdallarchaeum</taxon>
    </lineage>
</organism>
<protein>
    <submittedName>
        <fullName evidence="1">Uncharacterized protein</fullName>
    </submittedName>
</protein>
<dbReference type="Proteomes" id="UP001201020">
    <property type="component" value="Chromosome"/>
</dbReference>
<name>A0A9Y1FK45_9ARCH</name>
<dbReference type="AlphaFoldDB" id="A0A9Y1FK45"/>
<proteinExistence type="predicted"/>
<sequence>MLDVNLLRSYLSEPNYRAVLSEIIHSHRSRSIDELSSLFPSLTSNYSLTKILKKFVDIGIIKSKKISLGSQEREFYFPNRELLRSNFYQDLLLEYEDLNYPAKLDLEFTYLWEDWPQCLVDNGSLTLYIVTSTYLPENVDISHLTKLLTVWALKYAKLSIENIHISNIVDIKATPVKTNNLIVIGSGEVNKVTADILSLYGDSLPIRFQSKSIYSSLTSKNYSSTKGSIVGLLPNPWNPSKIALICSSMSYFGTNISLKALIDDLDSIIHQEPRILSNHSVYSEIPIRVLASEENNKNKEKLEGLKSYTFKE</sequence>
<reference evidence="1" key="1">
    <citation type="journal article" date="2022" name="Nat. Microbiol.">
        <title>Unique mobile elements and scalable gene flow at the prokaryote-eukaryote boundary revealed by circularized Asgard archaea genomes.</title>
        <authorList>
            <person name="Wu F."/>
            <person name="Speth D.R."/>
            <person name="Philosof A."/>
            <person name="Cremiere A."/>
            <person name="Narayanan A."/>
            <person name="Barco R.A."/>
            <person name="Connon S.A."/>
            <person name="Amend J.P."/>
            <person name="Antoshechkin I.A."/>
            <person name="Orphan V.J."/>
        </authorList>
    </citation>
    <scope>NUCLEOTIDE SEQUENCE</scope>
    <source>
        <strain evidence="1">PM71</strain>
    </source>
</reference>
<evidence type="ECO:0000313" key="1">
    <source>
        <dbReference type="EMBL" id="UJG39596.1"/>
    </source>
</evidence>